<sequence>MDNLINGELLINNDAHKTSRNVEEKEEEVEIEDETAKAGVEVTHGIHDTVTFIDTTAFLRGGHTRDPENLDDRKQTVTRVSTAAGAIPAAKLDRVNSRRSTPIADRAAHVQCQPQFARLVAGGTVREYEGVATCTRQKGYCLDCEDALENTSCSCSSLNSPKRKSSTTSDSSYVCSLASMKTVASLDHSIEVHDLHANNEANATKHILRISSNFDGMNEEFIGAACGNGQISVYDSKQSSFQLNCTRNWENLSSSIDASTSRKKFWSDLKCENSTPQSIEKIWTENEQYTQNIAIYNSQHIISRYKDENRKV</sequence>
<dbReference type="STRING" id="166423.A0A0N1IT63"/>
<gene>
    <name evidence="1" type="ORF">WN51_05607</name>
</gene>
<reference evidence="1 2" key="1">
    <citation type="submission" date="2015-07" db="EMBL/GenBank/DDBJ databases">
        <title>The genome of Melipona quadrifasciata.</title>
        <authorList>
            <person name="Pan H."/>
            <person name="Kapheim K."/>
        </authorList>
    </citation>
    <scope>NUCLEOTIDE SEQUENCE [LARGE SCALE GENOMIC DNA]</scope>
    <source>
        <strain evidence="1">0111107301</strain>
        <tissue evidence="1">Whole body</tissue>
    </source>
</reference>
<proteinExistence type="predicted"/>
<evidence type="ECO:0000313" key="1">
    <source>
        <dbReference type="EMBL" id="KOX69444.1"/>
    </source>
</evidence>
<dbReference type="Proteomes" id="UP000053105">
    <property type="component" value="Unassembled WGS sequence"/>
</dbReference>
<name>A0A0N1IT63_9HYME</name>
<dbReference type="EMBL" id="KQ435891">
    <property type="protein sequence ID" value="KOX69444.1"/>
    <property type="molecule type" value="Genomic_DNA"/>
</dbReference>
<protein>
    <submittedName>
        <fullName evidence="1">Uncharacterized protein</fullName>
    </submittedName>
</protein>
<keyword evidence="2" id="KW-1185">Reference proteome</keyword>
<accession>A0A0N1IT63</accession>
<organism evidence="1 2">
    <name type="scientific">Melipona quadrifasciata</name>
    <dbReference type="NCBI Taxonomy" id="166423"/>
    <lineage>
        <taxon>Eukaryota</taxon>
        <taxon>Metazoa</taxon>
        <taxon>Ecdysozoa</taxon>
        <taxon>Arthropoda</taxon>
        <taxon>Hexapoda</taxon>
        <taxon>Insecta</taxon>
        <taxon>Pterygota</taxon>
        <taxon>Neoptera</taxon>
        <taxon>Endopterygota</taxon>
        <taxon>Hymenoptera</taxon>
        <taxon>Apocrita</taxon>
        <taxon>Aculeata</taxon>
        <taxon>Apoidea</taxon>
        <taxon>Anthophila</taxon>
        <taxon>Apidae</taxon>
        <taxon>Melipona</taxon>
    </lineage>
</organism>
<dbReference type="AlphaFoldDB" id="A0A0N1IT63"/>
<evidence type="ECO:0000313" key="2">
    <source>
        <dbReference type="Proteomes" id="UP000053105"/>
    </source>
</evidence>